<dbReference type="Proteomes" id="UP000828390">
    <property type="component" value="Unassembled WGS sequence"/>
</dbReference>
<evidence type="ECO:0000313" key="1">
    <source>
        <dbReference type="EMBL" id="KAH3779851.1"/>
    </source>
</evidence>
<keyword evidence="2" id="KW-1185">Reference proteome</keyword>
<accession>A0A9D4EHL5</accession>
<reference evidence="1" key="1">
    <citation type="journal article" date="2019" name="bioRxiv">
        <title>The Genome of the Zebra Mussel, Dreissena polymorpha: A Resource for Invasive Species Research.</title>
        <authorList>
            <person name="McCartney M.A."/>
            <person name="Auch B."/>
            <person name="Kono T."/>
            <person name="Mallez S."/>
            <person name="Zhang Y."/>
            <person name="Obille A."/>
            <person name="Becker A."/>
            <person name="Abrahante J.E."/>
            <person name="Garbe J."/>
            <person name="Badalamenti J.P."/>
            <person name="Herman A."/>
            <person name="Mangelson H."/>
            <person name="Liachko I."/>
            <person name="Sullivan S."/>
            <person name="Sone E.D."/>
            <person name="Koren S."/>
            <person name="Silverstein K.A.T."/>
            <person name="Beckman K.B."/>
            <person name="Gohl D.M."/>
        </authorList>
    </citation>
    <scope>NUCLEOTIDE SEQUENCE</scope>
    <source>
        <strain evidence="1">Duluth1</strain>
        <tissue evidence="1">Whole animal</tissue>
    </source>
</reference>
<reference evidence="1" key="2">
    <citation type="submission" date="2020-11" db="EMBL/GenBank/DDBJ databases">
        <authorList>
            <person name="McCartney M.A."/>
            <person name="Auch B."/>
            <person name="Kono T."/>
            <person name="Mallez S."/>
            <person name="Becker A."/>
            <person name="Gohl D.M."/>
            <person name="Silverstein K.A.T."/>
            <person name="Koren S."/>
            <person name="Bechman K.B."/>
            <person name="Herman A."/>
            <person name="Abrahante J.E."/>
            <person name="Garbe J."/>
        </authorList>
    </citation>
    <scope>NUCLEOTIDE SEQUENCE</scope>
    <source>
        <strain evidence="1">Duluth1</strain>
        <tissue evidence="1">Whole animal</tissue>
    </source>
</reference>
<dbReference type="AlphaFoldDB" id="A0A9D4EHL5"/>
<gene>
    <name evidence="1" type="ORF">DPMN_157659</name>
</gene>
<name>A0A9D4EHL5_DREPO</name>
<sequence length="75" mass="8405">MVFIIIITWNKLRSASRARVCRLRIGLATWMNRVSAGVQSTGSESSSVCSSCSNNTPWYGLWKNVGLNKTPYYCL</sequence>
<dbReference type="EMBL" id="JAIWYP010000008">
    <property type="protein sequence ID" value="KAH3779851.1"/>
    <property type="molecule type" value="Genomic_DNA"/>
</dbReference>
<organism evidence="1 2">
    <name type="scientific">Dreissena polymorpha</name>
    <name type="common">Zebra mussel</name>
    <name type="synonym">Mytilus polymorpha</name>
    <dbReference type="NCBI Taxonomy" id="45954"/>
    <lineage>
        <taxon>Eukaryota</taxon>
        <taxon>Metazoa</taxon>
        <taxon>Spiralia</taxon>
        <taxon>Lophotrochozoa</taxon>
        <taxon>Mollusca</taxon>
        <taxon>Bivalvia</taxon>
        <taxon>Autobranchia</taxon>
        <taxon>Heteroconchia</taxon>
        <taxon>Euheterodonta</taxon>
        <taxon>Imparidentia</taxon>
        <taxon>Neoheterodontei</taxon>
        <taxon>Myida</taxon>
        <taxon>Dreissenoidea</taxon>
        <taxon>Dreissenidae</taxon>
        <taxon>Dreissena</taxon>
    </lineage>
</organism>
<comment type="caution">
    <text evidence="1">The sequence shown here is derived from an EMBL/GenBank/DDBJ whole genome shotgun (WGS) entry which is preliminary data.</text>
</comment>
<evidence type="ECO:0000313" key="2">
    <source>
        <dbReference type="Proteomes" id="UP000828390"/>
    </source>
</evidence>
<proteinExistence type="predicted"/>
<protein>
    <submittedName>
        <fullName evidence="1">Uncharacterized protein</fullName>
    </submittedName>
</protein>